<accession>A0A073B196</accession>
<reference evidence="2 3" key="1">
    <citation type="submission" date="2014-06" db="EMBL/GenBank/DDBJ databases">
        <title>Saccharopolyspora rectivirgula DSM-43113 Genome sequencing.</title>
        <authorList>
            <person name="Barrera C."/>
            <person name="Millon L."/>
            <person name="Rognon B."/>
            <person name="Zaugg C."/>
            <person name="Monod M."/>
        </authorList>
    </citation>
    <scope>NUCLEOTIDE SEQUENCE [LARGE SCALE GENOMIC DNA]</scope>
    <source>
        <strain evidence="2 3">DSM 43113</strain>
    </source>
</reference>
<dbReference type="EMBL" id="JNVU01000013">
    <property type="protein sequence ID" value="KEI45395.1"/>
    <property type="molecule type" value="Genomic_DNA"/>
</dbReference>
<comment type="caution">
    <text evidence="2">The sequence shown here is derived from an EMBL/GenBank/DDBJ whole genome shotgun (WGS) entry which is preliminary data.</text>
</comment>
<evidence type="ECO:0000313" key="2">
    <source>
        <dbReference type="EMBL" id="KEI45395.1"/>
    </source>
</evidence>
<dbReference type="Proteomes" id="UP000031419">
    <property type="component" value="Unassembled WGS sequence"/>
</dbReference>
<gene>
    <name evidence="2" type="ORF">GU90_04630</name>
</gene>
<feature type="region of interest" description="Disordered" evidence="1">
    <location>
        <begin position="17"/>
        <end position="40"/>
    </location>
</feature>
<dbReference type="AlphaFoldDB" id="A0A073B196"/>
<organism evidence="2 3">
    <name type="scientific">Saccharopolyspora rectivirgula</name>
    <dbReference type="NCBI Taxonomy" id="28042"/>
    <lineage>
        <taxon>Bacteria</taxon>
        <taxon>Bacillati</taxon>
        <taxon>Actinomycetota</taxon>
        <taxon>Actinomycetes</taxon>
        <taxon>Pseudonocardiales</taxon>
        <taxon>Pseudonocardiaceae</taxon>
        <taxon>Saccharopolyspora</taxon>
    </lineage>
</organism>
<dbReference type="eggNOG" id="ENOG5033MQQ">
    <property type="taxonomic scope" value="Bacteria"/>
</dbReference>
<protein>
    <submittedName>
        <fullName evidence="2">Uncharacterized protein</fullName>
    </submittedName>
</protein>
<sequence>MLVGVAGGLLARSAYRTSAGAPEQTSSTPPSSGITFSPDAAAHPDHERVRWLLETHFNAINFRQYDTWKTTVVPEKWQELPRDKWMREYRTTRDSDIVVHRIEPGDGNSLQVLLTFTSTQDPADAPAELPLACVRWQVVYSLVDAPAGIRLDTSKLPGNTLVSRCE</sequence>
<name>A0A073B196_9PSEU</name>
<evidence type="ECO:0000313" key="3">
    <source>
        <dbReference type="Proteomes" id="UP000031419"/>
    </source>
</evidence>
<dbReference type="OrthoDB" id="5181866at2"/>
<keyword evidence="3" id="KW-1185">Reference proteome</keyword>
<proteinExistence type="predicted"/>
<evidence type="ECO:0000256" key="1">
    <source>
        <dbReference type="SAM" id="MobiDB-lite"/>
    </source>
</evidence>
<feature type="compositionally biased region" description="Polar residues" evidence="1">
    <location>
        <begin position="23"/>
        <end position="35"/>
    </location>
</feature>